<feature type="chain" id="PRO_5039043382" description="DUF3558 domain-containing protein" evidence="1">
    <location>
        <begin position="21"/>
        <end position="189"/>
    </location>
</feature>
<evidence type="ECO:0000256" key="1">
    <source>
        <dbReference type="SAM" id="SignalP"/>
    </source>
</evidence>
<dbReference type="Pfam" id="PF12079">
    <property type="entry name" value="DUF3558"/>
    <property type="match status" value="1"/>
</dbReference>
<proteinExistence type="predicted"/>
<dbReference type="STRING" id="526226.Gbro_1193"/>
<sequence>MRTRVLAIVALMGVVLTVSTGCGGSGVNGSDSSGANPSSPAATSLPDETVSLTAAEICAVLTPRDMAPLTDGAVTEPPVPVNSPDGLPGCKWPVQDGWGWLELSVFRPVSVEVLQSIAVWTYTVDGDAVGWSSDRNDGLHQCLSVVRSPRMPTGYTLRAMVNAPVSGAEANLCRKAIPQTRKVLRALGW</sequence>
<gene>
    <name evidence="2" type="ordered locus">Gbro_1193</name>
</gene>
<dbReference type="HOGENOM" id="CLU_1432702_0_0_11"/>
<reference evidence="2 3" key="2">
    <citation type="journal article" date="2010" name="Stand. Genomic Sci.">
        <title>Complete genome sequence of Gordonia bronchialis type strain (3410).</title>
        <authorList>
            <person name="Ivanova N."/>
            <person name="Sikorski J."/>
            <person name="Jando M."/>
            <person name="Lapidus A."/>
            <person name="Nolan M."/>
            <person name="Lucas S."/>
            <person name="Del Rio T.G."/>
            <person name="Tice H."/>
            <person name="Copeland A."/>
            <person name="Cheng J.F."/>
            <person name="Chen F."/>
            <person name="Bruce D."/>
            <person name="Goodwin L."/>
            <person name="Pitluck S."/>
            <person name="Mavromatis K."/>
            <person name="Ovchinnikova G."/>
            <person name="Pati A."/>
            <person name="Chen A."/>
            <person name="Palaniappan K."/>
            <person name="Land M."/>
            <person name="Hauser L."/>
            <person name="Chang Y.J."/>
            <person name="Jeffries C.D."/>
            <person name="Chain P."/>
            <person name="Saunders E."/>
            <person name="Han C."/>
            <person name="Detter J.C."/>
            <person name="Brettin T."/>
            <person name="Rohde M."/>
            <person name="Goker M."/>
            <person name="Bristow J."/>
            <person name="Eisen J.A."/>
            <person name="Markowitz V."/>
            <person name="Hugenholtz P."/>
            <person name="Klenk H.P."/>
            <person name="Kyrpides N.C."/>
        </authorList>
    </citation>
    <scope>NUCLEOTIDE SEQUENCE [LARGE SCALE GENOMIC DNA]</scope>
    <source>
        <strain evidence="3">ATCC 25592 / DSM 43247 / BCRC 13721 / JCM 3198 / KCTC 3076 / NBRC 16047 / NCTC 10667</strain>
    </source>
</reference>
<name>D0L545_GORB4</name>
<accession>D0L545</accession>
<evidence type="ECO:0008006" key="4">
    <source>
        <dbReference type="Google" id="ProtNLM"/>
    </source>
</evidence>
<evidence type="ECO:0000313" key="2">
    <source>
        <dbReference type="EMBL" id="ACY20497.1"/>
    </source>
</evidence>
<dbReference type="PROSITE" id="PS51257">
    <property type="entry name" value="PROKAR_LIPOPROTEIN"/>
    <property type="match status" value="1"/>
</dbReference>
<feature type="signal peptide" evidence="1">
    <location>
        <begin position="1"/>
        <end position="20"/>
    </location>
</feature>
<keyword evidence="1" id="KW-0732">Signal</keyword>
<keyword evidence="3" id="KW-1185">Reference proteome</keyword>
<organism evidence="2 3">
    <name type="scientific">Gordonia bronchialis (strain ATCC 25592 / DSM 43247 / BCRC 13721 / JCM 3198 / KCTC 3076 / NBRC 16047 / NCTC 10667)</name>
    <name type="common">Rhodococcus bronchialis</name>
    <dbReference type="NCBI Taxonomy" id="526226"/>
    <lineage>
        <taxon>Bacteria</taxon>
        <taxon>Bacillati</taxon>
        <taxon>Actinomycetota</taxon>
        <taxon>Actinomycetes</taxon>
        <taxon>Mycobacteriales</taxon>
        <taxon>Gordoniaceae</taxon>
        <taxon>Gordonia</taxon>
    </lineage>
</organism>
<dbReference type="InterPro" id="IPR024520">
    <property type="entry name" value="DUF3558"/>
</dbReference>
<dbReference type="eggNOG" id="ENOG5031VWB">
    <property type="taxonomic scope" value="Bacteria"/>
</dbReference>
<dbReference type="AlphaFoldDB" id="D0L545"/>
<dbReference type="EMBL" id="CP001802">
    <property type="protein sequence ID" value="ACY20497.1"/>
    <property type="molecule type" value="Genomic_DNA"/>
</dbReference>
<dbReference type="KEGG" id="gbr:Gbro_1193"/>
<evidence type="ECO:0000313" key="3">
    <source>
        <dbReference type="Proteomes" id="UP000001219"/>
    </source>
</evidence>
<reference evidence="3" key="1">
    <citation type="submission" date="2009-10" db="EMBL/GenBank/DDBJ databases">
        <title>The complete chromosome of Gordonia bronchialis DSM 43247.</title>
        <authorList>
            <consortium name="US DOE Joint Genome Institute (JGI-PGF)"/>
            <person name="Lucas S."/>
            <person name="Copeland A."/>
            <person name="Lapidus A."/>
            <person name="Glavina del Rio T."/>
            <person name="Dalin E."/>
            <person name="Tice H."/>
            <person name="Bruce D."/>
            <person name="Goodwin L."/>
            <person name="Pitluck S."/>
            <person name="Kyrpides N."/>
            <person name="Mavromatis K."/>
            <person name="Ivanova N."/>
            <person name="Ovchinnikova G."/>
            <person name="Saunders E."/>
            <person name="Brettin T."/>
            <person name="Detter J.C."/>
            <person name="Han C."/>
            <person name="Larimer F."/>
            <person name="Land M."/>
            <person name="Hauser L."/>
            <person name="Markowitz V."/>
            <person name="Cheng J.-F."/>
            <person name="Hugenholtz P."/>
            <person name="Woyke T."/>
            <person name="Wu D."/>
            <person name="Jando M."/>
            <person name="Schneider S."/>
            <person name="Goeker M."/>
            <person name="Klenk H.-P."/>
            <person name="Eisen J.A."/>
        </authorList>
    </citation>
    <scope>NUCLEOTIDE SEQUENCE [LARGE SCALE GENOMIC DNA]</scope>
    <source>
        <strain evidence="3">ATCC 25592 / DSM 43247 / BCRC 13721 / JCM 3198 / KCTC 3076 / NBRC 16047 / NCTC 10667</strain>
    </source>
</reference>
<protein>
    <recommendedName>
        <fullName evidence="4">DUF3558 domain-containing protein</fullName>
    </recommendedName>
</protein>
<dbReference type="Proteomes" id="UP000001219">
    <property type="component" value="Chromosome"/>
</dbReference>